<accession>A0ABD1MRI3</accession>
<evidence type="ECO:0000259" key="1">
    <source>
        <dbReference type="PROSITE" id="PS50181"/>
    </source>
</evidence>
<dbReference type="InterPro" id="IPR050796">
    <property type="entry name" value="SCF_F-box_component"/>
</dbReference>
<dbReference type="SMART" id="SM00256">
    <property type="entry name" value="FBOX"/>
    <property type="match status" value="1"/>
</dbReference>
<evidence type="ECO:0000313" key="3">
    <source>
        <dbReference type="Proteomes" id="UP001603857"/>
    </source>
</evidence>
<proteinExistence type="predicted"/>
<dbReference type="CDD" id="cd09917">
    <property type="entry name" value="F-box_SF"/>
    <property type="match status" value="1"/>
</dbReference>
<keyword evidence="3" id="KW-1185">Reference proteome</keyword>
<feature type="domain" description="F-box" evidence="1">
    <location>
        <begin position="1"/>
        <end position="36"/>
    </location>
</feature>
<dbReference type="Pfam" id="PF12937">
    <property type="entry name" value="F-box-like"/>
    <property type="match status" value="1"/>
</dbReference>
<evidence type="ECO:0000313" key="2">
    <source>
        <dbReference type="EMBL" id="KAL2338132.1"/>
    </source>
</evidence>
<dbReference type="PANTHER" id="PTHR31672">
    <property type="entry name" value="BNACNNG10540D PROTEIN"/>
    <property type="match status" value="1"/>
</dbReference>
<dbReference type="AlphaFoldDB" id="A0ABD1MRI3"/>
<gene>
    <name evidence="2" type="ORF">Fmac_012578</name>
</gene>
<dbReference type="InterPro" id="IPR001810">
    <property type="entry name" value="F-box_dom"/>
</dbReference>
<reference evidence="2 3" key="1">
    <citation type="submission" date="2024-08" db="EMBL/GenBank/DDBJ databases">
        <title>Insights into the chromosomal genome structure of Flemingia macrophylla.</title>
        <authorList>
            <person name="Ding Y."/>
            <person name="Zhao Y."/>
            <person name="Bi W."/>
            <person name="Wu M."/>
            <person name="Zhao G."/>
            <person name="Gong Y."/>
            <person name="Li W."/>
            <person name="Zhang P."/>
        </authorList>
    </citation>
    <scope>NUCLEOTIDE SEQUENCE [LARGE SCALE GENOMIC DNA]</scope>
    <source>
        <strain evidence="2">DYQJB</strain>
        <tissue evidence="2">Leaf</tissue>
    </source>
</reference>
<dbReference type="Proteomes" id="UP001603857">
    <property type="component" value="Unassembled WGS sequence"/>
</dbReference>
<dbReference type="PROSITE" id="PS50181">
    <property type="entry name" value="FBOX"/>
    <property type="match status" value="1"/>
</dbReference>
<dbReference type="Gene3D" id="2.120.10.80">
    <property type="entry name" value="Kelch-type beta propeller"/>
    <property type="match status" value="1"/>
</dbReference>
<dbReference type="SUPFAM" id="SSF81383">
    <property type="entry name" value="F-box domain"/>
    <property type="match status" value="1"/>
</dbReference>
<comment type="caution">
    <text evidence="2">The sequence shown here is derived from an EMBL/GenBank/DDBJ whole genome shotgun (WGS) entry which is preliminary data.</text>
</comment>
<protein>
    <recommendedName>
        <fullName evidence="1">F-box domain-containing protein</fullName>
    </recommendedName>
</protein>
<dbReference type="Gene3D" id="1.20.1280.50">
    <property type="match status" value="1"/>
</dbReference>
<dbReference type="PANTHER" id="PTHR31672:SF12">
    <property type="entry name" value="F-BOX DOMAIN-CONTAINING PROTEIN"/>
    <property type="match status" value="1"/>
</dbReference>
<name>A0ABD1MRI3_9FABA</name>
<dbReference type="EMBL" id="JBGMDY010000004">
    <property type="protein sequence ID" value="KAL2338132.1"/>
    <property type="molecule type" value="Genomic_DNA"/>
</dbReference>
<dbReference type="SUPFAM" id="SSF117281">
    <property type="entry name" value="Kelch motif"/>
    <property type="match status" value="1"/>
</dbReference>
<organism evidence="2 3">
    <name type="scientific">Flemingia macrophylla</name>
    <dbReference type="NCBI Taxonomy" id="520843"/>
    <lineage>
        <taxon>Eukaryota</taxon>
        <taxon>Viridiplantae</taxon>
        <taxon>Streptophyta</taxon>
        <taxon>Embryophyta</taxon>
        <taxon>Tracheophyta</taxon>
        <taxon>Spermatophyta</taxon>
        <taxon>Magnoliopsida</taxon>
        <taxon>eudicotyledons</taxon>
        <taxon>Gunneridae</taxon>
        <taxon>Pentapetalae</taxon>
        <taxon>rosids</taxon>
        <taxon>fabids</taxon>
        <taxon>Fabales</taxon>
        <taxon>Fabaceae</taxon>
        <taxon>Papilionoideae</taxon>
        <taxon>50 kb inversion clade</taxon>
        <taxon>NPAAA clade</taxon>
        <taxon>indigoferoid/millettioid clade</taxon>
        <taxon>Phaseoleae</taxon>
        <taxon>Flemingia</taxon>
    </lineage>
</organism>
<dbReference type="InterPro" id="IPR036047">
    <property type="entry name" value="F-box-like_dom_sf"/>
</dbReference>
<sequence>MSMWSNLPFDLLANIFSYLSPDSLARARTVCRYWHTCSKHYPLPPTTTSSSWFLALPIRNHRPCCYVHNPVLQKWHQLTLPLPPIRPIASIGSLLLFRVTNSTTLQLGLCNPFTRDFRYLPRLHVARTNPAVGVTTSEPSNDVRFPQFRVYVAGGMSEGGATYETDVEMYESRLDTWRVVGSTPVEFSVRLTVWTPNESVCIGNTLYWVTSARAYSVMGFELGNGRWRELGVPMAETLEFATLVRRNGALALVGGTCGGSACVWELRDGHTWGLVDKVPHELGSLLLGNKSVKCVGNEDGVYLYSDLGCGMVVCKRVGVGVGRWEWGWVDGCGYINGNKVHNCLVRGALLSPTLASPVAF</sequence>
<dbReference type="InterPro" id="IPR015915">
    <property type="entry name" value="Kelch-typ_b-propeller"/>
</dbReference>